<keyword evidence="2" id="KW-0902">Two-component regulatory system</keyword>
<dbReference type="AlphaFoldDB" id="C7XX47"/>
<dbReference type="InterPro" id="IPR011006">
    <property type="entry name" value="CheY-like_superfamily"/>
</dbReference>
<evidence type="ECO:0000259" key="8">
    <source>
        <dbReference type="PROSITE" id="PS50110"/>
    </source>
</evidence>
<evidence type="ECO:0000256" key="1">
    <source>
        <dbReference type="ARBA" id="ARBA00022553"/>
    </source>
</evidence>
<feature type="DNA-binding region" description="OmpR/PhoB-type" evidence="7">
    <location>
        <begin position="124"/>
        <end position="222"/>
    </location>
</feature>
<evidence type="ECO:0000256" key="5">
    <source>
        <dbReference type="ARBA" id="ARBA00023163"/>
    </source>
</evidence>
<dbReference type="GO" id="GO:0000156">
    <property type="term" value="F:phosphorelay response regulator activity"/>
    <property type="evidence" value="ECO:0007669"/>
    <property type="project" value="TreeGrafter"/>
</dbReference>
<dbReference type="GO" id="GO:0032993">
    <property type="term" value="C:protein-DNA complex"/>
    <property type="evidence" value="ECO:0007669"/>
    <property type="project" value="TreeGrafter"/>
</dbReference>
<evidence type="ECO:0000256" key="2">
    <source>
        <dbReference type="ARBA" id="ARBA00023012"/>
    </source>
</evidence>
<evidence type="ECO:0000256" key="7">
    <source>
        <dbReference type="PROSITE-ProRule" id="PRU01091"/>
    </source>
</evidence>
<feature type="domain" description="OmpR/PhoB-type" evidence="9">
    <location>
        <begin position="124"/>
        <end position="222"/>
    </location>
</feature>
<organism evidence="10 11">
    <name type="scientific">Limosilactobacillus coleohominis 101-4-CHN</name>
    <dbReference type="NCBI Taxonomy" id="575594"/>
    <lineage>
        <taxon>Bacteria</taxon>
        <taxon>Bacillati</taxon>
        <taxon>Bacillota</taxon>
        <taxon>Bacilli</taxon>
        <taxon>Lactobacillales</taxon>
        <taxon>Lactobacillaceae</taxon>
        <taxon>Limosilactobacillus</taxon>
    </lineage>
</organism>
<dbReference type="Proteomes" id="UP000003987">
    <property type="component" value="Unassembled WGS sequence"/>
</dbReference>
<dbReference type="eggNOG" id="COG0745">
    <property type="taxonomic scope" value="Bacteria"/>
</dbReference>
<dbReference type="GO" id="GO:0006355">
    <property type="term" value="P:regulation of DNA-templated transcription"/>
    <property type="evidence" value="ECO:0007669"/>
    <property type="project" value="InterPro"/>
</dbReference>
<proteinExistence type="predicted"/>
<dbReference type="Gene3D" id="1.10.10.10">
    <property type="entry name" value="Winged helix-like DNA-binding domain superfamily/Winged helix DNA-binding domain"/>
    <property type="match status" value="1"/>
</dbReference>
<dbReference type="CDD" id="cd00383">
    <property type="entry name" value="trans_reg_C"/>
    <property type="match status" value="1"/>
</dbReference>
<evidence type="ECO:0000259" key="9">
    <source>
        <dbReference type="PROSITE" id="PS51755"/>
    </source>
</evidence>
<reference evidence="10 11" key="1">
    <citation type="submission" date="2009-06" db="EMBL/GenBank/DDBJ databases">
        <title>The Genome Sequence of Lactobacillus coleohominis strain 101-4-CHN.</title>
        <authorList>
            <consortium name="The Broad Institute Genome Sequencing Platform"/>
            <person name="Ward D."/>
            <person name="Young S.K."/>
            <person name="Zeng Q."/>
            <person name="Koehrsen M."/>
            <person name="Alvarado L."/>
            <person name="Berlin A."/>
            <person name="Borenstein D."/>
            <person name="Chen Z."/>
            <person name="Engels R."/>
            <person name="Freedman E."/>
            <person name="Gellesch M."/>
            <person name="Goldberg J."/>
            <person name="Griggs A."/>
            <person name="Gujja S."/>
            <person name="Heiman D."/>
            <person name="Hepburn T."/>
            <person name="Howarth C."/>
            <person name="Jen D."/>
            <person name="Larson L."/>
            <person name="Lewis B."/>
            <person name="Mehta T."/>
            <person name="Park D."/>
            <person name="Pearson M."/>
            <person name="Roberts A."/>
            <person name="Saif S."/>
            <person name="Shea T."/>
            <person name="Shenoy N."/>
            <person name="Sisk P."/>
            <person name="Stolte C."/>
            <person name="Sykes S."/>
            <person name="Walk T."/>
            <person name="White J."/>
            <person name="Yandava C."/>
            <person name="Liu Y."/>
            <person name="Xu Q."/>
            <person name="Lander E."/>
            <person name="Nusbaum C."/>
            <person name="Galagan J."/>
            <person name="Birren B."/>
        </authorList>
    </citation>
    <scope>NUCLEOTIDE SEQUENCE [LARGE SCALE GENOMIC DNA]</scope>
    <source>
        <strain evidence="10 11">101-4-CHN</strain>
    </source>
</reference>
<dbReference type="Pfam" id="PF00486">
    <property type="entry name" value="Trans_reg_C"/>
    <property type="match status" value="1"/>
</dbReference>
<evidence type="ECO:0000313" key="11">
    <source>
        <dbReference type="Proteomes" id="UP000003987"/>
    </source>
</evidence>
<evidence type="ECO:0000313" key="10">
    <source>
        <dbReference type="EMBL" id="EEU29867.1"/>
    </source>
</evidence>
<keyword evidence="1 6" id="KW-0597">Phosphoprotein</keyword>
<dbReference type="SMART" id="SM00448">
    <property type="entry name" value="REC"/>
    <property type="match status" value="1"/>
</dbReference>
<keyword evidence="3" id="KW-0805">Transcription regulation</keyword>
<dbReference type="InterPro" id="IPR039420">
    <property type="entry name" value="WalR-like"/>
</dbReference>
<dbReference type="PROSITE" id="PS51755">
    <property type="entry name" value="OMPR_PHOB"/>
    <property type="match status" value="1"/>
</dbReference>
<gene>
    <name evidence="10" type="ORF">HMPREF0501_01332</name>
</gene>
<feature type="modified residue" description="4-aspartylphosphate" evidence="6">
    <location>
        <position position="51"/>
    </location>
</feature>
<dbReference type="InterPro" id="IPR001867">
    <property type="entry name" value="OmpR/PhoB-type_DNA-bd"/>
</dbReference>
<dbReference type="InterPro" id="IPR001789">
    <property type="entry name" value="Sig_transdc_resp-reg_receiver"/>
</dbReference>
<dbReference type="GO" id="GO:0000976">
    <property type="term" value="F:transcription cis-regulatory region binding"/>
    <property type="evidence" value="ECO:0007669"/>
    <property type="project" value="TreeGrafter"/>
</dbReference>
<dbReference type="Gene3D" id="6.10.250.690">
    <property type="match status" value="1"/>
</dbReference>
<sequence length="222" mass="24959">MRILLAEDEAQLSRVLTMAMTNAGYHVDHAENGQRAVDLAKDNAYDVMIFDIMMPVKTGLEALKEIRATGDRTYVMMLTAMSEVDDKVTGLDAGADDYMTKPFSLKELLARLRSLERRNEGLDQDVLQFGDLTIDNNQQTLVSNNSISLTSKEARLLQYLILNANKQLSINELLNHTWDDDDETADTEDVWFTISYLRRKLESVGSTVTITGDKTGPFTITQ</sequence>
<dbReference type="PROSITE" id="PS50110">
    <property type="entry name" value="RESPONSE_REGULATORY"/>
    <property type="match status" value="1"/>
</dbReference>
<keyword evidence="4 7" id="KW-0238">DNA-binding</keyword>
<dbReference type="STRING" id="575594.HMPREF0501_01332"/>
<dbReference type="RefSeq" id="WP_006917204.1">
    <property type="nucleotide sequence ID" value="NZ_GG698805.1"/>
</dbReference>
<dbReference type="Gene3D" id="3.40.50.2300">
    <property type="match status" value="1"/>
</dbReference>
<dbReference type="GO" id="GO:0005829">
    <property type="term" value="C:cytosol"/>
    <property type="evidence" value="ECO:0007669"/>
    <property type="project" value="TreeGrafter"/>
</dbReference>
<dbReference type="Pfam" id="PF00072">
    <property type="entry name" value="Response_reg"/>
    <property type="match status" value="1"/>
</dbReference>
<dbReference type="HOGENOM" id="CLU_000445_30_1_9"/>
<keyword evidence="11" id="KW-1185">Reference proteome</keyword>
<dbReference type="PANTHER" id="PTHR48111">
    <property type="entry name" value="REGULATOR OF RPOS"/>
    <property type="match status" value="1"/>
</dbReference>
<protein>
    <submittedName>
        <fullName evidence="10">Putative transcriptional activator protein CopR</fullName>
    </submittedName>
</protein>
<accession>C7XX47</accession>
<feature type="domain" description="Response regulatory" evidence="8">
    <location>
        <begin position="2"/>
        <end position="116"/>
    </location>
</feature>
<dbReference type="SUPFAM" id="SSF52172">
    <property type="entry name" value="CheY-like"/>
    <property type="match status" value="1"/>
</dbReference>
<evidence type="ECO:0000256" key="3">
    <source>
        <dbReference type="ARBA" id="ARBA00023015"/>
    </source>
</evidence>
<dbReference type="SMART" id="SM00862">
    <property type="entry name" value="Trans_reg_C"/>
    <property type="match status" value="1"/>
</dbReference>
<dbReference type="PANTHER" id="PTHR48111:SF22">
    <property type="entry name" value="REGULATOR OF RPOS"/>
    <property type="match status" value="1"/>
</dbReference>
<name>C7XX47_9LACO</name>
<evidence type="ECO:0000256" key="6">
    <source>
        <dbReference type="PROSITE-ProRule" id="PRU00169"/>
    </source>
</evidence>
<evidence type="ECO:0000256" key="4">
    <source>
        <dbReference type="ARBA" id="ARBA00023125"/>
    </source>
</evidence>
<keyword evidence="5" id="KW-0804">Transcription</keyword>
<dbReference type="OrthoDB" id="9790442at2"/>
<dbReference type="InterPro" id="IPR036388">
    <property type="entry name" value="WH-like_DNA-bd_sf"/>
</dbReference>
<dbReference type="EMBL" id="GG698805">
    <property type="protein sequence ID" value="EEU29867.1"/>
    <property type="molecule type" value="Genomic_DNA"/>
</dbReference>